<feature type="compositionally biased region" description="Basic and acidic residues" evidence="9">
    <location>
        <begin position="274"/>
        <end position="309"/>
    </location>
</feature>
<comment type="similarity">
    <text evidence="2 8">Belongs to the KRR1 family.</text>
</comment>
<evidence type="ECO:0000256" key="9">
    <source>
        <dbReference type="SAM" id="MobiDB-lite"/>
    </source>
</evidence>
<sequence>MSGMASEGGTNEAAAAAATEGENQRRKGKPWDEDGPSSTDRLKAEKFEPSSSEGALLETTSFSTTFAKDKEEFLLEAWPVVKGALKEHGVSCKLSLSEGSMTVSTTRKTRDPYIVVKARDLTRLLSRSVPVHQAIKILNDDMTCDIIKIGDLVRNRKRFSERRDRMLGPNMSTLKALENLTGCYILVQGNTVAAMGSLDGRGLRRVRKIAEDCMNNIKGPLDHIQELKKEREPAKTPALANESWGRILPKYEKENIKLEQPYTPFPSPQQPSKTDLELENGKYSLTDEKNSTKKLEEKSDKQSKKVDGNKRKREAASIPPKGSTAGSSESAMATSGDNEVADIVAMPSKNKAKKECIKGGSQENV</sequence>
<dbReference type="Gramene" id="TraesCS4B03G0806300.1">
    <property type="protein sequence ID" value="TraesCS4B03G0806300.1.CDS"/>
    <property type="gene ID" value="TraesCS4B03G0806300"/>
</dbReference>
<comment type="subunit">
    <text evidence="8">Component of the ribosomal small subunit (SSU) processome.</text>
</comment>
<dbReference type="Gramene" id="TraesMAC4B03G02378680.1">
    <property type="protein sequence ID" value="TraesMAC4B03G02378680.1"/>
    <property type="gene ID" value="TraesMAC4B03G02378680"/>
</dbReference>
<dbReference type="Gramene" id="TraesLAC4B03G02332980.1">
    <property type="protein sequence ID" value="TraesLAC4B03G02332980.1"/>
    <property type="gene ID" value="TraesLAC4B03G02332980"/>
</dbReference>
<dbReference type="PaxDb" id="4565-Traes_4BL_71E848DCE.1"/>
<dbReference type="Pfam" id="PF17903">
    <property type="entry name" value="KH_KRR1_1st"/>
    <property type="match status" value="1"/>
</dbReference>
<dbReference type="Gramene" id="TraesJAG4B03G02377890.1">
    <property type="protein sequence ID" value="TraesJAG4B03G02377890.1"/>
    <property type="gene ID" value="TraesJAG4B03G02377890"/>
</dbReference>
<dbReference type="EnsemblPlants" id="TraesCS4B02G309200.1">
    <property type="protein sequence ID" value="TraesCS4B02G309200.1"/>
    <property type="gene ID" value="TraesCS4B02G309200"/>
</dbReference>
<dbReference type="Gramene" id="TraesJUL4B03G02399060.1">
    <property type="protein sequence ID" value="TraesJUL4B03G02399060.1"/>
    <property type="gene ID" value="TraesJUL4B03G02399060"/>
</dbReference>
<dbReference type="InterPro" id="IPR036612">
    <property type="entry name" value="KH_dom_type_1_sf"/>
</dbReference>
<organism evidence="12">
    <name type="scientific">Triticum aestivum</name>
    <name type="common">Wheat</name>
    <dbReference type="NCBI Taxonomy" id="4565"/>
    <lineage>
        <taxon>Eukaryota</taxon>
        <taxon>Viridiplantae</taxon>
        <taxon>Streptophyta</taxon>
        <taxon>Embryophyta</taxon>
        <taxon>Tracheophyta</taxon>
        <taxon>Spermatophyta</taxon>
        <taxon>Magnoliopsida</taxon>
        <taxon>Liliopsida</taxon>
        <taxon>Poales</taxon>
        <taxon>Poaceae</taxon>
        <taxon>BOP clade</taxon>
        <taxon>Pooideae</taxon>
        <taxon>Triticodae</taxon>
        <taxon>Triticeae</taxon>
        <taxon>Triticinae</taxon>
        <taxon>Triticum</taxon>
    </lineage>
</organism>
<dbReference type="OMA" id="TPDIDKW"/>
<feature type="region of interest" description="Disordered" evidence="9">
    <location>
        <begin position="260"/>
        <end position="365"/>
    </location>
</feature>
<keyword evidence="13" id="KW-1185">Reference proteome</keyword>
<evidence type="ECO:0000256" key="7">
    <source>
        <dbReference type="ARBA" id="ARBA00023274"/>
    </source>
</evidence>
<comment type="subcellular location">
    <subcellularLocation>
        <location evidence="1 8">Nucleus</location>
        <location evidence="1 8">Nucleolus</location>
    </subcellularLocation>
</comment>
<dbReference type="Gramene" id="TraesNOR4B03G02397760.1">
    <property type="protein sequence ID" value="TraesNOR4B03G02397760.1"/>
    <property type="gene ID" value="TraesNOR4B03G02397760"/>
</dbReference>
<feature type="region of interest" description="Disordered" evidence="9">
    <location>
        <begin position="1"/>
        <end position="54"/>
    </location>
</feature>
<feature type="compositionally biased region" description="Polar residues" evidence="9">
    <location>
        <begin position="324"/>
        <end position="337"/>
    </location>
</feature>
<keyword evidence="6 8" id="KW-0539">Nucleus</keyword>
<name>A0A3B6IY95_WHEAT</name>
<dbReference type="InterPro" id="IPR048548">
    <property type="entry name" value="KRR1-like_KH2"/>
</dbReference>
<dbReference type="InterPro" id="IPR041174">
    <property type="entry name" value="KRR1-like_KH1"/>
</dbReference>
<feature type="domain" description="KRR1 small subunit processome component second KH" evidence="11">
    <location>
        <begin position="142"/>
        <end position="233"/>
    </location>
</feature>
<evidence type="ECO:0000256" key="1">
    <source>
        <dbReference type="ARBA" id="ARBA00004604"/>
    </source>
</evidence>
<evidence type="ECO:0000313" key="13">
    <source>
        <dbReference type="Proteomes" id="UP000019116"/>
    </source>
</evidence>
<dbReference type="Gramene" id="TraesSTA4B03G02374600.1">
    <property type="protein sequence ID" value="TraesSTA4B03G02374600.1"/>
    <property type="gene ID" value="TraesSTA4B03G02374600"/>
</dbReference>
<evidence type="ECO:0000256" key="5">
    <source>
        <dbReference type="ARBA" id="ARBA00022884"/>
    </source>
</evidence>
<comment type="function">
    <text evidence="8">Required for 40S ribosome biogenesis. Involved in nucleolar processing of pre-18S ribosomal RNA and ribosome assembly.</text>
</comment>
<dbReference type="GO" id="GO:0003723">
    <property type="term" value="F:RNA binding"/>
    <property type="evidence" value="ECO:0007669"/>
    <property type="project" value="UniProtKB-KW"/>
</dbReference>
<dbReference type="Pfam" id="PF21800">
    <property type="entry name" value="KH_KRR1_2nd"/>
    <property type="match status" value="1"/>
</dbReference>
<dbReference type="OrthoDB" id="633757at2759"/>
<evidence type="ECO:0000259" key="11">
    <source>
        <dbReference type="Pfam" id="PF21800"/>
    </source>
</evidence>
<dbReference type="GO" id="GO:0006364">
    <property type="term" value="P:rRNA processing"/>
    <property type="evidence" value="ECO:0007669"/>
    <property type="project" value="UniProtKB-KW"/>
</dbReference>
<dbReference type="Gramene" id="TraesLDM4B03G02380940.1">
    <property type="protein sequence ID" value="TraesLDM4B03G02380940.1"/>
    <property type="gene ID" value="TraesLDM4B03G02380940"/>
</dbReference>
<keyword evidence="4 8" id="KW-0698">rRNA processing</keyword>
<dbReference type="PANTHER" id="PTHR12581:SF1">
    <property type="entry name" value="KRR1 SMALL SUBUNIT PROCESSOME COMPONENT"/>
    <property type="match status" value="1"/>
</dbReference>
<dbReference type="PIRSF" id="PIRSF006515">
    <property type="entry name" value="KRR1"/>
    <property type="match status" value="1"/>
</dbReference>
<dbReference type="GeneID" id="123093477"/>
<dbReference type="Gene3D" id="3.30.1370.10">
    <property type="entry name" value="K Homology domain, type 1"/>
    <property type="match status" value="2"/>
</dbReference>
<dbReference type="AlphaFoldDB" id="A0A3B6IY95"/>
<dbReference type="SUPFAM" id="SSF54791">
    <property type="entry name" value="Eukaryotic type KH-domain (KH-domain type I)"/>
    <property type="match status" value="1"/>
</dbReference>
<dbReference type="InterPro" id="IPR048549">
    <property type="entry name" value="KRR1-like_KH2_euk"/>
</dbReference>
<accession>A0A3B6IY95</accession>
<evidence type="ECO:0000256" key="2">
    <source>
        <dbReference type="ARBA" id="ARBA00009344"/>
    </source>
</evidence>
<dbReference type="PANTHER" id="PTHR12581">
    <property type="entry name" value="HIV-1 REV BINDING PROTEIN 2, 3"/>
    <property type="match status" value="1"/>
</dbReference>
<reference evidence="12" key="2">
    <citation type="submission" date="2018-10" db="UniProtKB">
        <authorList>
            <consortium name="EnsemblPlants"/>
        </authorList>
    </citation>
    <scope>IDENTIFICATION</scope>
</reference>
<dbReference type="InterPro" id="IPR048550">
    <property type="entry name" value="KRR1-like_KH1_euk"/>
</dbReference>
<dbReference type="Gramene" id="TraesCS4B02G309200.1">
    <property type="protein sequence ID" value="TraesCS4B02G309200.1"/>
    <property type="gene ID" value="TraesCS4B02G309200"/>
</dbReference>
<dbReference type="InterPro" id="IPR024166">
    <property type="entry name" value="rRNA_assembly_KRR1"/>
</dbReference>
<reference evidence="12" key="1">
    <citation type="submission" date="2018-08" db="EMBL/GenBank/DDBJ databases">
        <authorList>
            <person name="Rossello M."/>
        </authorList>
    </citation>
    <scope>NUCLEOTIDE SEQUENCE [LARGE SCALE GENOMIC DNA]</scope>
    <source>
        <strain evidence="12">cv. Chinese Spring</strain>
    </source>
</reference>
<feature type="compositionally biased region" description="Basic and acidic residues" evidence="9">
    <location>
        <begin position="22"/>
        <end position="32"/>
    </location>
</feature>
<dbReference type="FunFam" id="3.30.1370.10:FF:000014">
    <property type="entry name" value="KRR1 small subunit processome component"/>
    <property type="match status" value="1"/>
</dbReference>
<dbReference type="GO" id="GO:0005730">
    <property type="term" value="C:nucleolus"/>
    <property type="evidence" value="ECO:0000318"/>
    <property type="project" value="GO_Central"/>
</dbReference>
<feature type="compositionally biased region" description="Low complexity" evidence="9">
    <location>
        <begin position="7"/>
        <end position="21"/>
    </location>
</feature>
<dbReference type="STRING" id="4565.A0A3B6IY95"/>
<dbReference type="GO" id="GO:0032040">
    <property type="term" value="C:small-subunit processome"/>
    <property type="evidence" value="ECO:0000318"/>
    <property type="project" value="GO_Central"/>
</dbReference>
<dbReference type="CDD" id="cd22394">
    <property type="entry name" value="KH-I_KRR1_rpt2"/>
    <property type="match status" value="1"/>
</dbReference>
<gene>
    <name evidence="12" type="primary">LOC123093477</name>
</gene>
<dbReference type="CDD" id="cd22393">
    <property type="entry name" value="KH-I_KRR1_rpt1"/>
    <property type="match status" value="1"/>
</dbReference>
<evidence type="ECO:0000256" key="8">
    <source>
        <dbReference type="PIRNR" id="PIRNR006515"/>
    </source>
</evidence>
<dbReference type="Gramene" id="TraesARI4B03G02417060.1">
    <property type="protein sequence ID" value="TraesARI4B03G02417060.1"/>
    <property type="gene ID" value="TraesARI4B03G02417060"/>
</dbReference>
<evidence type="ECO:0000259" key="10">
    <source>
        <dbReference type="Pfam" id="PF17903"/>
    </source>
</evidence>
<dbReference type="Gramene" id="TraesCAD_scaffold_002308_01G000200.1">
    <property type="protein sequence ID" value="TraesCAD_scaffold_002308_01G000200.1"/>
    <property type="gene ID" value="TraesCAD_scaffold_002308_01G000200"/>
</dbReference>
<dbReference type="Proteomes" id="UP000019116">
    <property type="component" value="Chromosome 4B"/>
</dbReference>
<protein>
    <recommendedName>
        <fullName evidence="8">KRR1 small subunit processome component</fullName>
    </recommendedName>
    <alternativeName>
        <fullName evidence="8">KRR-R motif-containing protein 1</fullName>
    </alternativeName>
</protein>
<keyword evidence="5 8" id="KW-0694">RNA-binding</keyword>
<feature type="domain" description="KRR1 small subunit processome component first KH" evidence="10">
    <location>
        <begin position="61"/>
        <end position="140"/>
    </location>
</feature>
<dbReference type="SMR" id="A0A3B6IY95"/>
<evidence type="ECO:0000256" key="4">
    <source>
        <dbReference type="ARBA" id="ARBA00022552"/>
    </source>
</evidence>
<dbReference type="Gramene" id="TraesWEE_scaffold_016988_01G000200.1">
    <property type="protein sequence ID" value="TraesWEE_scaffold_016988_01G000200.1"/>
    <property type="gene ID" value="TraesWEE_scaffold_016988_01G000200"/>
</dbReference>
<proteinExistence type="inferred from homology"/>
<keyword evidence="7 8" id="KW-0687">Ribonucleoprotein</keyword>
<evidence type="ECO:0000256" key="6">
    <source>
        <dbReference type="ARBA" id="ARBA00023242"/>
    </source>
</evidence>
<evidence type="ECO:0000313" key="12">
    <source>
        <dbReference type="EnsemblPlants" id="TraesCS4B02G309200.1"/>
    </source>
</evidence>
<dbReference type="Gramene" id="TraesCLE_scaffold_065582_01G000200.1">
    <property type="protein sequence ID" value="TraesCLE_scaffold_065582_01G000200.1"/>
    <property type="gene ID" value="TraesCLE_scaffold_065582_01G000200"/>
</dbReference>
<evidence type="ECO:0000256" key="3">
    <source>
        <dbReference type="ARBA" id="ARBA00022517"/>
    </source>
</evidence>
<dbReference type="RefSeq" id="XP_044371389.1">
    <property type="nucleotide sequence ID" value="XM_044515454.1"/>
</dbReference>
<keyword evidence="3 8" id="KW-0690">Ribosome biogenesis</keyword>